<proteinExistence type="predicted"/>
<gene>
    <name evidence="1" type="ORF">HCR76_09470</name>
</gene>
<dbReference type="Proteomes" id="UP000662814">
    <property type="component" value="Chromosome"/>
</dbReference>
<reference evidence="1 2" key="1">
    <citation type="submission" date="2020-12" db="EMBL/GenBank/DDBJ databases">
        <title>Microbacterium sp. HY060.</title>
        <authorList>
            <person name="Zhou J."/>
        </authorList>
    </citation>
    <scope>NUCLEOTIDE SEQUENCE [LARGE SCALE GENOMIC DNA]</scope>
    <source>
        <strain evidence="1 2">HY60</strain>
    </source>
</reference>
<keyword evidence="2" id="KW-1185">Reference proteome</keyword>
<evidence type="ECO:0000313" key="2">
    <source>
        <dbReference type="Proteomes" id="UP000662814"/>
    </source>
</evidence>
<dbReference type="EMBL" id="CP061169">
    <property type="protein sequence ID" value="QPZ37105.1"/>
    <property type="molecule type" value="Genomic_DNA"/>
</dbReference>
<organism evidence="1 2">
    <name type="scientific">Paramicrobacterium chengjingii</name>
    <dbReference type="NCBI Taxonomy" id="2769067"/>
    <lineage>
        <taxon>Bacteria</taxon>
        <taxon>Bacillati</taxon>
        <taxon>Actinomycetota</taxon>
        <taxon>Actinomycetes</taxon>
        <taxon>Micrococcales</taxon>
        <taxon>Microbacteriaceae</taxon>
        <taxon>Paramicrobacterium</taxon>
    </lineage>
</organism>
<name>A0ABX6YEV4_9MICO</name>
<protein>
    <submittedName>
        <fullName evidence="1">Uncharacterized protein</fullName>
    </submittedName>
</protein>
<sequence length="55" mass="6124">MTNDEEQGSIDPDALVSRLSLIEERPLAERAAAYGRLHDELNRVLEGSDNESSPR</sequence>
<accession>A0ABX6YEV4</accession>
<dbReference type="RefSeq" id="WP_166993000.1">
    <property type="nucleotide sequence ID" value="NZ_CP061169.1"/>
</dbReference>
<evidence type="ECO:0000313" key="1">
    <source>
        <dbReference type="EMBL" id="QPZ37105.1"/>
    </source>
</evidence>